<dbReference type="EMBL" id="JAOPJF010000046">
    <property type="protein sequence ID" value="KAK1142834.1"/>
    <property type="molecule type" value="Genomic_DNA"/>
</dbReference>
<evidence type="ECO:0000313" key="2">
    <source>
        <dbReference type="Proteomes" id="UP001177260"/>
    </source>
</evidence>
<keyword evidence="2" id="KW-1185">Reference proteome</keyword>
<evidence type="ECO:0000313" key="1">
    <source>
        <dbReference type="EMBL" id="KAK1142834.1"/>
    </source>
</evidence>
<gene>
    <name evidence="1" type="ORF">N8T08_007268</name>
</gene>
<comment type="caution">
    <text evidence="1">The sequence shown here is derived from an EMBL/GenBank/DDBJ whole genome shotgun (WGS) entry which is preliminary data.</text>
</comment>
<protein>
    <submittedName>
        <fullName evidence="1">Uncharacterized protein</fullName>
    </submittedName>
</protein>
<name>A0ACC3AY91_9EURO</name>
<accession>A0ACC3AY91</accession>
<sequence length="407" mass="44557">MHLTACSEESVNSNGNGANGEPGNHILGLFLGKNLELSLQWIAPEPTGILGENDAPIKQFDANYEERTPVELNVAGNFPSYTAGILYRIGPGKTSVDTEQGDIFGVSHWFDGFSQTHRFEISAENGSSSSVRVLYSARFSTDHLMEEIRWSSAMEKISFGQNQDPCRAVFKAQSTYEPSDPSMQSIGVTLSINIPGLDGPYLSPNGELQGRWTGSSDIRTLYAKSDSTSLKKLDPVTLEPIGLATQSSLHPDLAGPFSASHARPDPVTGDMFNFNLTFGQESIYRIFRVSGSTAKTTILATFPGVPAYIHSLLIAENYVLFCVWNLHVSPAKLRKSFAEAIQPFETSKPATWCVVDRQRSKGLVATYESSSFFCFYTVNAWEESSSADPAKVDIVADLIAYDNLNFI</sequence>
<proteinExistence type="predicted"/>
<dbReference type="Proteomes" id="UP001177260">
    <property type="component" value="Unassembled WGS sequence"/>
</dbReference>
<reference evidence="1 2" key="1">
    <citation type="journal article" date="2023" name="ACS Omega">
        <title>Identification of the Neoaspergillic Acid Biosynthesis Gene Cluster by Establishing an In Vitro CRISPR-Ribonucleoprotein Genetic System in Aspergillus melleus.</title>
        <authorList>
            <person name="Yuan B."/>
            <person name="Grau M.F."/>
            <person name="Murata R.M."/>
            <person name="Torok T."/>
            <person name="Venkateswaran K."/>
            <person name="Stajich J.E."/>
            <person name="Wang C.C.C."/>
        </authorList>
    </citation>
    <scope>NUCLEOTIDE SEQUENCE [LARGE SCALE GENOMIC DNA]</scope>
    <source>
        <strain evidence="1 2">IMV 1140</strain>
    </source>
</reference>
<organism evidence="1 2">
    <name type="scientific">Aspergillus melleus</name>
    <dbReference type="NCBI Taxonomy" id="138277"/>
    <lineage>
        <taxon>Eukaryota</taxon>
        <taxon>Fungi</taxon>
        <taxon>Dikarya</taxon>
        <taxon>Ascomycota</taxon>
        <taxon>Pezizomycotina</taxon>
        <taxon>Eurotiomycetes</taxon>
        <taxon>Eurotiomycetidae</taxon>
        <taxon>Eurotiales</taxon>
        <taxon>Aspergillaceae</taxon>
        <taxon>Aspergillus</taxon>
        <taxon>Aspergillus subgen. Circumdati</taxon>
    </lineage>
</organism>